<evidence type="ECO:0000259" key="1">
    <source>
        <dbReference type="Pfam" id="PF12867"/>
    </source>
</evidence>
<dbReference type="RefSeq" id="WP_151674967.1">
    <property type="nucleotide sequence ID" value="NZ_BKCG01000008.1"/>
</dbReference>
<comment type="caution">
    <text evidence="2">The sequence shown here is derived from an EMBL/GenBank/DDBJ whole genome shotgun (WGS) entry which is preliminary data.</text>
</comment>
<sequence length="172" mass="19471">MKKEELQSTDYLPYYSQYIALADNTDLLETLGDGMLSVTKLFEDLPVAIYDYRYDEGKWTPKEILLHLIDTERVFAYRALTFARSQDAVLPGFDQDVFVLNSNASDRTMDSLLKEYIATRTATIYFYSSLNSEVMTNKGTASGGPLSVAAAGFIISGHEIHHCNILKERYIK</sequence>
<evidence type="ECO:0000313" key="3">
    <source>
        <dbReference type="Proteomes" id="UP000326509"/>
    </source>
</evidence>
<dbReference type="EMBL" id="BKCG01000008">
    <property type="protein sequence ID" value="GER60534.1"/>
    <property type="molecule type" value="Genomic_DNA"/>
</dbReference>
<protein>
    <submittedName>
        <fullName evidence="2">DNA damage-inducible protein DinB</fullName>
    </submittedName>
</protein>
<dbReference type="SUPFAM" id="SSF109854">
    <property type="entry name" value="DinB/YfiT-like putative metalloenzymes"/>
    <property type="match status" value="1"/>
</dbReference>
<dbReference type="AlphaFoldDB" id="A0A5J4IZP8"/>
<dbReference type="Pfam" id="PF12867">
    <property type="entry name" value="DinB_2"/>
    <property type="match status" value="1"/>
</dbReference>
<dbReference type="OrthoDB" id="9793216at2"/>
<name>A0A5J4IZP8_9FLAO</name>
<dbReference type="Proteomes" id="UP000326509">
    <property type="component" value="Unassembled WGS sequence"/>
</dbReference>
<dbReference type="InterPro" id="IPR024775">
    <property type="entry name" value="DinB-like"/>
</dbReference>
<gene>
    <name evidence="2" type="ORF">ULMA_26420</name>
</gene>
<dbReference type="InterPro" id="IPR034660">
    <property type="entry name" value="DinB/YfiT-like"/>
</dbReference>
<proteinExistence type="predicted"/>
<feature type="domain" description="DinB-like" evidence="1">
    <location>
        <begin position="39"/>
        <end position="165"/>
    </location>
</feature>
<accession>A0A5J4IZP8</accession>
<keyword evidence="3" id="KW-1185">Reference proteome</keyword>
<evidence type="ECO:0000313" key="2">
    <source>
        <dbReference type="EMBL" id="GER60534.1"/>
    </source>
</evidence>
<organism evidence="2 3">
    <name type="scientific">Patiriisocius marinus</name>
    <dbReference type="NCBI Taxonomy" id="1397112"/>
    <lineage>
        <taxon>Bacteria</taxon>
        <taxon>Pseudomonadati</taxon>
        <taxon>Bacteroidota</taxon>
        <taxon>Flavobacteriia</taxon>
        <taxon>Flavobacteriales</taxon>
        <taxon>Flavobacteriaceae</taxon>
        <taxon>Patiriisocius</taxon>
    </lineage>
</organism>
<reference evidence="2 3" key="1">
    <citation type="submission" date="2019-08" db="EMBL/GenBank/DDBJ databases">
        <title>Draft genome sequence of Ulvibacter marinus type strain NBRC 109484.</title>
        <authorList>
            <person name="Kawano K."/>
            <person name="Ushijima N."/>
            <person name="Kihara M."/>
            <person name="Itoh H."/>
        </authorList>
    </citation>
    <scope>NUCLEOTIDE SEQUENCE [LARGE SCALE GENOMIC DNA]</scope>
    <source>
        <strain evidence="2 3">NBRC 109484</strain>
    </source>
</reference>
<dbReference type="Gene3D" id="1.20.120.450">
    <property type="entry name" value="dinb family like domain"/>
    <property type="match status" value="1"/>
</dbReference>